<keyword evidence="3" id="KW-1185">Reference proteome</keyword>
<evidence type="ECO:0000313" key="2">
    <source>
        <dbReference type="EMBL" id="GFT16303.1"/>
    </source>
</evidence>
<feature type="chain" id="PRO_5036459217" evidence="1">
    <location>
        <begin position="22"/>
        <end position="73"/>
    </location>
</feature>
<keyword evidence="1" id="KW-0732">Signal</keyword>
<feature type="signal peptide" evidence="1">
    <location>
        <begin position="1"/>
        <end position="21"/>
    </location>
</feature>
<comment type="caution">
    <text evidence="2">The sequence shown here is derived from an EMBL/GenBank/DDBJ whole genome shotgun (WGS) entry which is preliminary data.</text>
</comment>
<dbReference type="AlphaFoldDB" id="A0A8X6NJK1"/>
<reference evidence="2" key="1">
    <citation type="submission" date="2020-08" db="EMBL/GenBank/DDBJ databases">
        <title>Multicomponent nature underlies the extraordinary mechanical properties of spider dragline silk.</title>
        <authorList>
            <person name="Kono N."/>
            <person name="Nakamura H."/>
            <person name="Mori M."/>
            <person name="Yoshida Y."/>
            <person name="Ohtoshi R."/>
            <person name="Malay A.D."/>
            <person name="Moran D.A.P."/>
            <person name="Tomita M."/>
            <person name="Numata K."/>
            <person name="Arakawa K."/>
        </authorList>
    </citation>
    <scope>NUCLEOTIDE SEQUENCE</scope>
</reference>
<protein>
    <submittedName>
        <fullName evidence="2">Uncharacterized protein</fullName>
    </submittedName>
</protein>
<organism evidence="2 3">
    <name type="scientific">Nephila pilipes</name>
    <name type="common">Giant wood spider</name>
    <name type="synonym">Nephila maculata</name>
    <dbReference type="NCBI Taxonomy" id="299642"/>
    <lineage>
        <taxon>Eukaryota</taxon>
        <taxon>Metazoa</taxon>
        <taxon>Ecdysozoa</taxon>
        <taxon>Arthropoda</taxon>
        <taxon>Chelicerata</taxon>
        <taxon>Arachnida</taxon>
        <taxon>Araneae</taxon>
        <taxon>Araneomorphae</taxon>
        <taxon>Entelegynae</taxon>
        <taxon>Araneoidea</taxon>
        <taxon>Nephilidae</taxon>
        <taxon>Nephila</taxon>
    </lineage>
</organism>
<sequence length="73" mass="8074">MIMYFAIFLVIVPIAIDISAAVEFESVSSEAVESAVNAFIAAFSVNVKSSNTLTEMFDWRQTNGKQLSQLLLR</sequence>
<evidence type="ECO:0000313" key="3">
    <source>
        <dbReference type="Proteomes" id="UP000887013"/>
    </source>
</evidence>
<name>A0A8X6NJK1_NEPPI</name>
<evidence type="ECO:0000256" key="1">
    <source>
        <dbReference type="SAM" id="SignalP"/>
    </source>
</evidence>
<dbReference type="EMBL" id="BMAW01009901">
    <property type="protein sequence ID" value="GFT16303.1"/>
    <property type="molecule type" value="Genomic_DNA"/>
</dbReference>
<dbReference type="Proteomes" id="UP000887013">
    <property type="component" value="Unassembled WGS sequence"/>
</dbReference>
<proteinExistence type="predicted"/>
<accession>A0A8X6NJK1</accession>
<gene>
    <name evidence="2" type="ORF">NPIL_25871</name>
</gene>